<evidence type="ECO:0000259" key="2">
    <source>
        <dbReference type="SMART" id="SM00331"/>
    </source>
</evidence>
<dbReference type="EMBL" id="CP108085">
    <property type="protein sequence ID" value="WUP76464.1"/>
    <property type="molecule type" value="Genomic_DNA"/>
</dbReference>
<evidence type="ECO:0000313" key="3">
    <source>
        <dbReference type="EMBL" id="WUP76464.1"/>
    </source>
</evidence>
<accession>A0ABZ1SVC6</accession>
<evidence type="ECO:0000313" key="4">
    <source>
        <dbReference type="Proteomes" id="UP001432011"/>
    </source>
</evidence>
<gene>
    <name evidence="3" type="ORF">OG913_05435</name>
</gene>
<dbReference type="SMART" id="SM00331">
    <property type="entry name" value="PP2C_SIG"/>
    <property type="match status" value="1"/>
</dbReference>
<keyword evidence="1" id="KW-0378">Hydrolase</keyword>
<dbReference type="Gene3D" id="3.60.40.10">
    <property type="entry name" value="PPM-type phosphatase domain"/>
    <property type="match status" value="1"/>
</dbReference>
<organism evidence="3 4">
    <name type="scientific">Microbispora hainanensis</name>
    <dbReference type="NCBI Taxonomy" id="568844"/>
    <lineage>
        <taxon>Bacteria</taxon>
        <taxon>Bacillati</taxon>
        <taxon>Actinomycetota</taxon>
        <taxon>Actinomycetes</taxon>
        <taxon>Streptosporangiales</taxon>
        <taxon>Streptosporangiaceae</taxon>
        <taxon>Microbispora</taxon>
    </lineage>
</organism>
<evidence type="ECO:0000256" key="1">
    <source>
        <dbReference type="ARBA" id="ARBA00022801"/>
    </source>
</evidence>
<dbReference type="InterPro" id="IPR036457">
    <property type="entry name" value="PPM-type-like_dom_sf"/>
</dbReference>
<dbReference type="PANTHER" id="PTHR43156">
    <property type="entry name" value="STAGE II SPORULATION PROTEIN E-RELATED"/>
    <property type="match status" value="1"/>
</dbReference>
<dbReference type="PANTHER" id="PTHR43156:SF2">
    <property type="entry name" value="STAGE II SPORULATION PROTEIN E"/>
    <property type="match status" value="1"/>
</dbReference>
<dbReference type="InterPro" id="IPR052016">
    <property type="entry name" value="Bact_Sigma-Reg"/>
</dbReference>
<dbReference type="RefSeq" id="WP_142649730.1">
    <property type="nucleotide sequence ID" value="NZ_CP108085.1"/>
</dbReference>
<dbReference type="SUPFAM" id="SSF81606">
    <property type="entry name" value="PP2C-like"/>
    <property type="match status" value="1"/>
</dbReference>
<dbReference type="Proteomes" id="UP001432011">
    <property type="component" value="Chromosome"/>
</dbReference>
<sequence length="418" mass="45939">MNGCPDTGRIWGGLVRDHHLTPLEDLASFVIEHVRPLGFSEVMIYVASLRALYLVPLPGQSDAYGEPLNRLAIDTTLAGRAFRDLEIVQARPAVDPYAAETAEPLGSEAPRRLWVPMLNGTERVGVLGVTVPVVDAATERILTELGGLVALLVVSKRAYSDAFARLVRTEEMHLSAEMLWTLLPVKSFATETMTVSAALEPAYRVGGDAFDYALDGTTLHLGIFDAMGHDTSAGLTAAIALSAYRNNRRRRRAGLLDVSDAIDEAIAGEFGASRFATAVLADLDLRTGWLTWVNRGHPPPLVLRRGRLACVLDTPPDTPMGLRLGPASVLARRQLEPGDRLLFYTDGIIEAQTPDGERFGLERFADFVIRREFDGVAAPESLRRLIHSILVYQRGRLQDDATVLLAEWRTGRERRHTM</sequence>
<name>A0ABZ1SVC6_9ACTN</name>
<proteinExistence type="predicted"/>
<reference evidence="3" key="1">
    <citation type="submission" date="2022-10" db="EMBL/GenBank/DDBJ databases">
        <title>The complete genomes of actinobacterial strains from the NBC collection.</title>
        <authorList>
            <person name="Joergensen T.S."/>
            <person name="Alvarez Arevalo M."/>
            <person name="Sterndorff E.B."/>
            <person name="Faurdal D."/>
            <person name="Vuksanovic O."/>
            <person name="Mourched A.-S."/>
            <person name="Charusanti P."/>
            <person name="Shaw S."/>
            <person name="Blin K."/>
            <person name="Weber T."/>
        </authorList>
    </citation>
    <scope>NUCLEOTIDE SEQUENCE</scope>
    <source>
        <strain evidence="3">NBC_00254</strain>
    </source>
</reference>
<feature type="domain" description="PPM-type phosphatase" evidence="2">
    <location>
        <begin position="190"/>
        <end position="408"/>
    </location>
</feature>
<protein>
    <submittedName>
        <fullName evidence="3">SpoIIE family protein phosphatase</fullName>
    </submittedName>
</protein>
<dbReference type="Pfam" id="PF07228">
    <property type="entry name" value="SpoIIE"/>
    <property type="match status" value="1"/>
</dbReference>
<dbReference type="InterPro" id="IPR001932">
    <property type="entry name" value="PPM-type_phosphatase-like_dom"/>
</dbReference>
<keyword evidence="4" id="KW-1185">Reference proteome</keyword>